<gene>
    <name evidence="2" type="ORF">KGMB03357_20150</name>
</gene>
<evidence type="ECO:0000313" key="3">
    <source>
        <dbReference type="Proteomes" id="UP000287361"/>
    </source>
</evidence>
<protein>
    <recommendedName>
        <fullName evidence="1">Card1 endonuclease domain-containing protein</fullName>
    </recommendedName>
</protein>
<dbReference type="Gene3D" id="3.40.1350.10">
    <property type="match status" value="1"/>
</dbReference>
<dbReference type="Pfam" id="PF09002">
    <property type="entry name" value="Card1_endonuc"/>
    <property type="match status" value="1"/>
</dbReference>
<organism evidence="2 3">
    <name type="scientific">Anaerotignum faecicola</name>
    <dbReference type="NCBI Taxonomy" id="2358141"/>
    <lineage>
        <taxon>Bacteria</taxon>
        <taxon>Bacillati</taxon>
        <taxon>Bacillota</taxon>
        <taxon>Clostridia</taxon>
        <taxon>Lachnospirales</taxon>
        <taxon>Anaerotignaceae</taxon>
        <taxon>Anaerotignum</taxon>
    </lineage>
</organism>
<proteinExistence type="predicted"/>
<dbReference type="InterPro" id="IPR015093">
    <property type="entry name" value="Card1_endonucl_dom"/>
</dbReference>
<comment type="caution">
    <text evidence="2">The sequence shown here is derived from an EMBL/GenBank/DDBJ whole genome shotgun (WGS) entry which is preliminary data.</text>
</comment>
<evidence type="ECO:0000313" key="2">
    <source>
        <dbReference type="EMBL" id="GCB30354.1"/>
    </source>
</evidence>
<reference evidence="2 3" key="1">
    <citation type="submission" date="2018-10" db="EMBL/GenBank/DDBJ databases">
        <title>Draft Genome Sequence of Anaerotignum sp. KCTC 15736.</title>
        <authorList>
            <person name="Choi S.H."/>
            <person name="Kim J.S."/>
            <person name="Kang S.W."/>
            <person name="Lee J.S."/>
            <person name="Park S.H."/>
        </authorList>
    </citation>
    <scope>NUCLEOTIDE SEQUENCE [LARGE SCALE GENOMIC DNA]</scope>
    <source>
        <strain evidence="2 3">KCTC 15736</strain>
    </source>
</reference>
<dbReference type="OrthoDB" id="2056170at2"/>
<accession>A0A401LFR5</accession>
<dbReference type="SUPFAM" id="SSF52980">
    <property type="entry name" value="Restriction endonuclease-like"/>
    <property type="match status" value="1"/>
</dbReference>
<name>A0A401LFR5_9FIRM</name>
<dbReference type="Proteomes" id="UP000287361">
    <property type="component" value="Unassembled WGS sequence"/>
</dbReference>
<dbReference type="InterPro" id="IPR011335">
    <property type="entry name" value="Restrct_endonuc-II-like"/>
</dbReference>
<dbReference type="InterPro" id="IPR011856">
    <property type="entry name" value="tRNA_endonuc-like_dom_sf"/>
</dbReference>
<keyword evidence="3" id="KW-1185">Reference proteome</keyword>
<sequence length="399" mass="45544">MKVLIELYDKDTLKNIVAPLTLRPDRVVYLYDKGMDDRDAFRSLVTCFQKNMPNIVVEDIPVDISSVKTLRAAVCRVAERYEAANCTLELTGGSELMMIGAYQAGLEMGIRMVHTDLVKGCITDIETDEKLTDIATLTLENFIDAKGACFMGESHQPPKPERYDAINNMARFLFRHLRDWKVTCSWLQTVAARGFSHDLQMESRRNIHTKSGKPVSPKDEILLEFEKNGFFKKLSLDKNGIWIRFNSLQDKQYCINYGVWLELYVYVAAASSGAFEDVKLGTMIDWNVYDGLKIGGNEIDVMLMEDSLPVFISCKLKDADTAALNELLIAKKRLGGWFSKGIIVTFSREKQEGTGTYQRCKMLGLEMLDERDILAVDFRERLVRTIREHDLISLKWKKV</sequence>
<dbReference type="Gene3D" id="3.40.50.10770">
    <property type="entry name" value="Hypothetical protein VC1899 like domain (Restriction endonuclease-like)"/>
    <property type="match status" value="1"/>
</dbReference>
<feature type="domain" description="Card1 endonuclease" evidence="1">
    <location>
        <begin position="257"/>
        <end position="351"/>
    </location>
</feature>
<dbReference type="AlphaFoldDB" id="A0A401LFR5"/>
<dbReference type="EMBL" id="BHVZ01000014">
    <property type="protein sequence ID" value="GCB30354.1"/>
    <property type="molecule type" value="Genomic_DNA"/>
</dbReference>
<dbReference type="GO" id="GO:0003676">
    <property type="term" value="F:nucleic acid binding"/>
    <property type="evidence" value="ECO:0007669"/>
    <property type="project" value="InterPro"/>
</dbReference>
<evidence type="ECO:0000259" key="1">
    <source>
        <dbReference type="Pfam" id="PF09002"/>
    </source>
</evidence>